<reference evidence="2 3" key="1">
    <citation type="submission" date="2019-04" db="EMBL/GenBank/DDBJ databases">
        <title>Friends and foes A comparative genomics study of 23 Aspergillus species from section Flavi.</title>
        <authorList>
            <consortium name="DOE Joint Genome Institute"/>
            <person name="Kjaerbolling I."/>
            <person name="Vesth T."/>
            <person name="Frisvad J.C."/>
            <person name="Nybo J.L."/>
            <person name="Theobald S."/>
            <person name="Kildgaard S."/>
            <person name="Isbrandt T."/>
            <person name="Kuo A."/>
            <person name="Sato A."/>
            <person name="Lyhne E.K."/>
            <person name="Kogle M.E."/>
            <person name="Wiebenga A."/>
            <person name="Kun R.S."/>
            <person name="Lubbers R.J."/>
            <person name="Makela M.R."/>
            <person name="Barry K."/>
            <person name="Chovatia M."/>
            <person name="Clum A."/>
            <person name="Daum C."/>
            <person name="Haridas S."/>
            <person name="He G."/>
            <person name="LaButti K."/>
            <person name="Lipzen A."/>
            <person name="Mondo S."/>
            <person name="Riley R."/>
            <person name="Salamov A."/>
            <person name="Simmons B.A."/>
            <person name="Magnuson J.K."/>
            <person name="Henrissat B."/>
            <person name="Mortensen U.H."/>
            <person name="Larsen T.O."/>
            <person name="Devries R.P."/>
            <person name="Grigoriev I.V."/>
            <person name="Machida M."/>
            <person name="Baker S.E."/>
            <person name="Andersen M.R."/>
        </authorList>
    </citation>
    <scope>NUCLEOTIDE SEQUENCE [LARGE SCALE GENOMIC DNA]</scope>
    <source>
        <strain evidence="2 3">IBT 18842</strain>
    </source>
</reference>
<dbReference type="Pfam" id="PF14200">
    <property type="entry name" value="RicinB_lectin_2"/>
    <property type="match status" value="1"/>
</dbReference>
<dbReference type="EMBL" id="ML742310">
    <property type="protein sequence ID" value="KAE8145822.1"/>
    <property type="molecule type" value="Genomic_DNA"/>
</dbReference>
<accession>A0A5N6THL4</accession>
<dbReference type="OrthoDB" id="4476188at2759"/>
<dbReference type="Proteomes" id="UP000325780">
    <property type="component" value="Unassembled WGS sequence"/>
</dbReference>
<name>A0A5N6THL4_ASPAV</name>
<evidence type="ECO:0000259" key="1">
    <source>
        <dbReference type="Pfam" id="PF14200"/>
    </source>
</evidence>
<organism evidence="2 3">
    <name type="scientific">Aspergillus avenaceus</name>
    <dbReference type="NCBI Taxonomy" id="36643"/>
    <lineage>
        <taxon>Eukaryota</taxon>
        <taxon>Fungi</taxon>
        <taxon>Dikarya</taxon>
        <taxon>Ascomycota</taxon>
        <taxon>Pezizomycotina</taxon>
        <taxon>Eurotiomycetes</taxon>
        <taxon>Eurotiomycetidae</taxon>
        <taxon>Eurotiales</taxon>
        <taxon>Aspergillaceae</taxon>
        <taxon>Aspergillus</taxon>
        <taxon>Aspergillus subgen. Circumdati</taxon>
    </lineage>
</organism>
<protein>
    <submittedName>
        <fullName evidence="2">Ricin B lectin domain-containing protein</fullName>
    </submittedName>
</protein>
<evidence type="ECO:0000313" key="2">
    <source>
        <dbReference type="EMBL" id="KAE8145822.1"/>
    </source>
</evidence>
<dbReference type="InterPro" id="IPR000772">
    <property type="entry name" value="Ricin_B_lectin"/>
</dbReference>
<gene>
    <name evidence="2" type="ORF">BDV25DRAFT_133455</name>
</gene>
<proteinExistence type="predicted"/>
<feature type="domain" description="Ricin B lectin" evidence="1">
    <location>
        <begin position="48"/>
        <end position="135"/>
    </location>
</feature>
<dbReference type="AlphaFoldDB" id="A0A5N6THL4"/>
<dbReference type="GO" id="GO:0030246">
    <property type="term" value="F:carbohydrate binding"/>
    <property type="evidence" value="ECO:0007669"/>
    <property type="project" value="UniProtKB-KW"/>
</dbReference>
<keyword evidence="2" id="KW-0430">Lectin</keyword>
<dbReference type="Gene3D" id="2.80.10.50">
    <property type="match status" value="1"/>
</dbReference>
<dbReference type="InterPro" id="IPR035992">
    <property type="entry name" value="Ricin_B-like_lectins"/>
</dbReference>
<evidence type="ECO:0000313" key="3">
    <source>
        <dbReference type="Proteomes" id="UP000325780"/>
    </source>
</evidence>
<keyword evidence="3" id="KW-1185">Reference proteome</keyword>
<dbReference type="SUPFAM" id="SSF50370">
    <property type="entry name" value="Ricin B-like lectins"/>
    <property type="match status" value="1"/>
</dbReference>
<sequence length="151" mass="16597">MSGFKGPGLYTITASYVDKRLDLDDGKKEDGTKLQLFKPLDDDKYGPDQQFIIANVGRDEHVIINIKSGTYLTASDDNGQITANFISPLENKVRWKIHPARGAEGAYTINSVAYNGKVVDVSGSKTDDRTPVLTYPSGGSKNQQFILNRVL</sequence>